<accession>A0AAE1FYK0</accession>
<proteinExistence type="predicted"/>
<dbReference type="Proteomes" id="UP001286313">
    <property type="component" value="Unassembled WGS sequence"/>
</dbReference>
<evidence type="ECO:0000256" key="1">
    <source>
        <dbReference type="SAM" id="MobiDB-lite"/>
    </source>
</evidence>
<sequence>MEVNCCLPVGYQHQTPTLVEVTPQSALGLAGEERDREELEEKRKKDERKQVGGYRPPSPCNPLGTHIERVVSSLPHSILPPPTPIYPFLSTLPVPVMTNISNGGARGASRGQRSPVEDQGGTLNRMDTLN</sequence>
<evidence type="ECO:0000313" key="3">
    <source>
        <dbReference type="Proteomes" id="UP001286313"/>
    </source>
</evidence>
<feature type="compositionally biased region" description="Polar residues" evidence="1">
    <location>
        <begin position="121"/>
        <end position="130"/>
    </location>
</feature>
<name>A0AAE1FYK0_PETCI</name>
<keyword evidence="3" id="KW-1185">Reference proteome</keyword>
<feature type="compositionally biased region" description="Basic and acidic residues" evidence="1">
    <location>
        <begin position="31"/>
        <end position="50"/>
    </location>
</feature>
<protein>
    <submittedName>
        <fullName evidence="2">Uncharacterized protein</fullName>
    </submittedName>
</protein>
<gene>
    <name evidence="2" type="ORF">Pcinc_012832</name>
</gene>
<comment type="caution">
    <text evidence="2">The sequence shown here is derived from an EMBL/GenBank/DDBJ whole genome shotgun (WGS) entry which is preliminary data.</text>
</comment>
<reference evidence="2" key="1">
    <citation type="submission" date="2023-10" db="EMBL/GenBank/DDBJ databases">
        <title>Genome assemblies of two species of porcelain crab, Petrolisthes cinctipes and Petrolisthes manimaculis (Anomura: Porcellanidae).</title>
        <authorList>
            <person name="Angst P."/>
        </authorList>
    </citation>
    <scope>NUCLEOTIDE SEQUENCE</scope>
    <source>
        <strain evidence="2">PB745_01</strain>
        <tissue evidence="2">Gill</tissue>
    </source>
</reference>
<feature type="region of interest" description="Disordered" evidence="1">
    <location>
        <begin position="99"/>
        <end position="130"/>
    </location>
</feature>
<feature type="region of interest" description="Disordered" evidence="1">
    <location>
        <begin position="26"/>
        <end position="63"/>
    </location>
</feature>
<dbReference type="EMBL" id="JAWQEG010001055">
    <property type="protein sequence ID" value="KAK3882810.1"/>
    <property type="molecule type" value="Genomic_DNA"/>
</dbReference>
<dbReference type="AlphaFoldDB" id="A0AAE1FYK0"/>
<evidence type="ECO:0000313" key="2">
    <source>
        <dbReference type="EMBL" id="KAK3882810.1"/>
    </source>
</evidence>
<organism evidence="2 3">
    <name type="scientific">Petrolisthes cinctipes</name>
    <name type="common">Flat porcelain crab</name>
    <dbReference type="NCBI Taxonomy" id="88211"/>
    <lineage>
        <taxon>Eukaryota</taxon>
        <taxon>Metazoa</taxon>
        <taxon>Ecdysozoa</taxon>
        <taxon>Arthropoda</taxon>
        <taxon>Crustacea</taxon>
        <taxon>Multicrustacea</taxon>
        <taxon>Malacostraca</taxon>
        <taxon>Eumalacostraca</taxon>
        <taxon>Eucarida</taxon>
        <taxon>Decapoda</taxon>
        <taxon>Pleocyemata</taxon>
        <taxon>Anomura</taxon>
        <taxon>Galatheoidea</taxon>
        <taxon>Porcellanidae</taxon>
        <taxon>Petrolisthes</taxon>
    </lineage>
</organism>